<gene>
    <name evidence="1" type="ORF">Csa_1G046315</name>
</gene>
<sequence>MHCFQSLFHYNFPISPNVLSLNTTAPNIHHHSPAFHQTPFEHSPCIWIFKFRNQTPFTKQINQNPCKSPCHICIQSIPNVDKKPIWVLFFQLRYTEKLPPNGYYRRIELPPMNHYLRI</sequence>
<accession>A0A0A0LWE3</accession>
<dbReference type="Proteomes" id="UP000029981">
    <property type="component" value="Chromosome 1"/>
</dbReference>
<reference evidence="1 2" key="4">
    <citation type="journal article" date="2011" name="BMC Genomics">
        <title>RNA-Seq improves annotation of protein-coding genes in the cucumber genome.</title>
        <authorList>
            <person name="Li Z."/>
            <person name="Zhang Z."/>
            <person name="Yan P."/>
            <person name="Huang S."/>
            <person name="Fei Z."/>
            <person name="Lin K."/>
        </authorList>
    </citation>
    <scope>NUCLEOTIDE SEQUENCE [LARGE SCALE GENOMIC DNA]</scope>
    <source>
        <strain evidence="2">cv. 9930</strain>
    </source>
</reference>
<name>A0A0A0LWE3_CUCSA</name>
<proteinExistence type="predicted"/>
<reference evidence="1 2" key="3">
    <citation type="journal article" date="2010" name="BMC Genomics">
        <title>Transcriptome sequencing and comparative analysis of cucumber flowers with different sex types.</title>
        <authorList>
            <person name="Guo S."/>
            <person name="Zheng Y."/>
            <person name="Joung J.G."/>
            <person name="Liu S."/>
            <person name="Zhang Z."/>
            <person name="Crasta O.R."/>
            <person name="Sobral B.W."/>
            <person name="Xu Y."/>
            <person name="Huang S."/>
            <person name="Fei Z."/>
        </authorList>
    </citation>
    <scope>NUCLEOTIDE SEQUENCE [LARGE SCALE GENOMIC DNA]</scope>
    <source>
        <strain evidence="2">cv. 9930</strain>
    </source>
</reference>
<dbReference type="AlphaFoldDB" id="A0A0A0LWE3"/>
<dbReference type="EMBL" id="CM002922">
    <property type="protein sequence ID" value="KGN64336.1"/>
    <property type="molecule type" value="Genomic_DNA"/>
</dbReference>
<protein>
    <submittedName>
        <fullName evidence="1">Uncharacterized protein</fullName>
    </submittedName>
</protein>
<reference evidence="1 2" key="1">
    <citation type="journal article" date="2009" name="Nat. Genet.">
        <title>The genome of the cucumber, Cucumis sativus L.</title>
        <authorList>
            <person name="Huang S."/>
            <person name="Li R."/>
            <person name="Zhang Z."/>
            <person name="Li L."/>
            <person name="Gu X."/>
            <person name="Fan W."/>
            <person name="Lucas W.J."/>
            <person name="Wang X."/>
            <person name="Xie B."/>
            <person name="Ni P."/>
            <person name="Ren Y."/>
            <person name="Zhu H."/>
            <person name="Li J."/>
            <person name="Lin K."/>
            <person name="Jin W."/>
            <person name="Fei Z."/>
            <person name="Li G."/>
            <person name="Staub J."/>
            <person name="Kilian A."/>
            <person name="van der Vossen E.A."/>
            <person name="Wu Y."/>
            <person name="Guo J."/>
            <person name="He J."/>
            <person name="Jia Z."/>
            <person name="Ren Y."/>
            <person name="Tian G."/>
            <person name="Lu Y."/>
            <person name="Ruan J."/>
            <person name="Qian W."/>
            <person name="Wang M."/>
            <person name="Huang Q."/>
            <person name="Li B."/>
            <person name="Xuan Z."/>
            <person name="Cao J."/>
            <person name="Asan"/>
            <person name="Wu Z."/>
            <person name="Zhang J."/>
            <person name="Cai Q."/>
            <person name="Bai Y."/>
            <person name="Zhao B."/>
            <person name="Han Y."/>
            <person name="Li Y."/>
            <person name="Li X."/>
            <person name="Wang S."/>
            <person name="Shi Q."/>
            <person name="Liu S."/>
            <person name="Cho W.K."/>
            <person name="Kim J.Y."/>
            <person name="Xu Y."/>
            <person name="Heller-Uszynska K."/>
            <person name="Miao H."/>
            <person name="Cheng Z."/>
            <person name="Zhang S."/>
            <person name="Wu J."/>
            <person name="Yang Y."/>
            <person name="Kang H."/>
            <person name="Li M."/>
            <person name="Liang H."/>
            <person name="Ren X."/>
            <person name="Shi Z."/>
            <person name="Wen M."/>
            <person name="Jian M."/>
            <person name="Yang H."/>
            <person name="Zhang G."/>
            <person name="Yang Z."/>
            <person name="Chen R."/>
            <person name="Liu S."/>
            <person name="Li J."/>
            <person name="Ma L."/>
            <person name="Liu H."/>
            <person name="Zhou Y."/>
            <person name="Zhao J."/>
            <person name="Fang X."/>
            <person name="Li G."/>
            <person name="Fang L."/>
            <person name="Li Y."/>
            <person name="Liu D."/>
            <person name="Zheng H."/>
            <person name="Zhang Y."/>
            <person name="Qin N."/>
            <person name="Li Z."/>
            <person name="Yang G."/>
            <person name="Yang S."/>
            <person name="Bolund L."/>
            <person name="Kristiansen K."/>
            <person name="Zheng H."/>
            <person name="Li S."/>
            <person name="Zhang X."/>
            <person name="Yang H."/>
            <person name="Wang J."/>
            <person name="Sun R."/>
            <person name="Zhang B."/>
            <person name="Jiang S."/>
            <person name="Wang J."/>
            <person name="Du Y."/>
            <person name="Li S."/>
        </authorList>
    </citation>
    <scope>NUCLEOTIDE SEQUENCE [LARGE SCALE GENOMIC DNA]</scope>
    <source>
        <strain evidence="2">cv. 9930</strain>
    </source>
</reference>
<evidence type="ECO:0000313" key="1">
    <source>
        <dbReference type="EMBL" id="KGN64336.1"/>
    </source>
</evidence>
<keyword evidence="2" id="KW-1185">Reference proteome</keyword>
<evidence type="ECO:0000313" key="2">
    <source>
        <dbReference type="Proteomes" id="UP000029981"/>
    </source>
</evidence>
<organism evidence="1 2">
    <name type="scientific">Cucumis sativus</name>
    <name type="common">Cucumber</name>
    <dbReference type="NCBI Taxonomy" id="3659"/>
    <lineage>
        <taxon>Eukaryota</taxon>
        <taxon>Viridiplantae</taxon>
        <taxon>Streptophyta</taxon>
        <taxon>Embryophyta</taxon>
        <taxon>Tracheophyta</taxon>
        <taxon>Spermatophyta</taxon>
        <taxon>Magnoliopsida</taxon>
        <taxon>eudicotyledons</taxon>
        <taxon>Gunneridae</taxon>
        <taxon>Pentapetalae</taxon>
        <taxon>rosids</taxon>
        <taxon>fabids</taxon>
        <taxon>Cucurbitales</taxon>
        <taxon>Cucurbitaceae</taxon>
        <taxon>Benincaseae</taxon>
        <taxon>Cucumis</taxon>
    </lineage>
</organism>
<dbReference type="Gramene" id="KGN64336">
    <property type="protein sequence ID" value="KGN64336"/>
    <property type="gene ID" value="Csa_1G046315"/>
</dbReference>
<reference evidence="1 2" key="2">
    <citation type="journal article" date="2009" name="PLoS ONE">
        <title>An integrated genetic and cytogenetic map of the cucumber genome.</title>
        <authorList>
            <person name="Ren Y."/>
            <person name="Zhang Z."/>
            <person name="Liu J."/>
            <person name="Staub J.E."/>
            <person name="Han Y."/>
            <person name="Cheng Z."/>
            <person name="Li X."/>
            <person name="Lu J."/>
            <person name="Miao H."/>
            <person name="Kang H."/>
            <person name="Xie B."/>
            <person name="Gu X."/>
            <person name="Wang X."/>
            <person name="Du Y."/>
            <person name="Jin W."/>
            <person name="Huang S."/>
        </authorList>
    </citation>
    <scope>NUCLEOTIDE SEQUENCE [LARGE SCALE GENOMIC DNA]</scope>
    <source>
        <strain evidence="2">cv. 9930</strain>
    </source>
</reference>